<proteinExistence type="inferred from homology"/>
<keyword evidence="4" id="KW-1185">Reference proteome</keyword>
<keyword evidence="2" id="KW-0175">Coiled coil</keyword>
<evidence type="ECO:0000256" key="1">
    <source>
        <dbReference type="ARBA" id="ARBA00007189"/>
    </source>
</evidence>
<dbReference type="Gene3D" id="1.10.287.1490">
    <property type="match status" value="1"/>
</dbReference>
<dbReference type="RefSeq" id="WP_246903261.1">
    <property type="nucleotide sequence ID" value="NZ_JALJRB010000003.1"/>
</dbReference>
<name>A0AA41UI76_9BACT</name>
<dbReference type="AlphaFoldDB" id="A0AA41UI76"/>
<evidence type="ECO:0000313" key="3">
    <source>
        <dbReference type="EMBL" id="MCJ8499769.1"/>
    </source>
</evidence>
<gene>
    <name evidence="3" type="ORF">MRX98_04220</name>
</gene>
<evidence type="ECO:0000313" key="4">
    <source>
        <dbReference type="Proteomes" id="UP001165427"/>
    </source>
</evidence>
<dbReference type="EMBL" id="JALJRB010000003">
    <property type="protein sequence ID" value="MCJ8499769.1"/>
    <property type="molecule type" value="Genomic_DNA"/>
</dbReference>
<accession>A0AA41UI76</accession>
<protein>
    <submittedName>
        <fullName evidence="3">DUF2325 domain-containing protein</fullName>
    </submittedName>
</protein>
<dbReference type="Proteomes" id="UP001165427">
    <property type="component" value="Unassembled WGS sequence"/>
</dbReference>
<evidence type="ECO:0000256" key="2">
    <source>
        <dbReference type="SAM" id="Coils"/>
    </source>
</evidence>
<organism evidence="3 4">
    <name type="scientific">Desulfatitalea alkaliphila</name>
    <dbReference type="NCBI Taxonomy" id="2929485"/>
    <lineage>
        <taxon>Bacteria</taxon>
        <taxon>Pseudomonadati</taxon>
        <taxon>Thermodesulfobacteriota</taxon>
        <taxon>Desulfobacteria</taxon>
        <taxon>Desulfobacterales</taxon>
        <taxon>Desulfosarcinaceae</taxon>
        <taxon>Desulfatitalea</taxon>
    </lineage>
</organism>
<reference evidence="3" key="1">
    <citation type="submission" date="2022-04" db="EMBL/GenBank/DDBJ databases">
        <title>Desulfatitalea alkaliphila sp. nov., a novel anaerobic sulfate-reducing bacterium isolated from terrestrial mud volcano, Taman Peninsula, Russia.</title>
        <authorList>
            <person name="Khomyakova M.A."/>
            <person name="Merkel A.Y."/>
            <person name="Slobodkin A.I."/>
        </authorList>
    </citation>
    <scope>NUCLEOTIDE SEQUENCE</scope>
    <source>
        <strain evidence="3">M08but</strain>
    </source>
</reference>
<comment type="similarity">
    <text evidence="1">Belongs to the UPF0751 family.</text>
</comment>
<comment type="caution">
    <text evidence="3">The sequence shown here is derived from an EMBL/GenBank/DDBJ whole genome shotgun (WGS) entry which is preliminary data.</text>
</comment>
<sequence>MHHPTTVTTDSVTGTVRRVAIGHLPKKPLRYWQVDHFFKCPLAGMCLSPAEQKQVAKKAGLSDKRSTPFEIHEALVASSESENRLSRRVDALLQRKYGKTSGHLHHLDDRAFLERFRQDFASGDYLGSVWAAATHPALSATVRRSVFGDVHMSMHWSADQRSLVLQRLQRKEAELAAMADGARDAARQNRALQSEKAALQRDLERRTAELAAARNVPPPRAAPPVAKACGLDDALAAKNRQLKQKLAAMGESLVRQKEAVASLTQEKQSLQEALSQQKALNAHFRAETREVMASLSGMHRCDADCPAFDLCRKRVLIVGGITRMASLYKEMIEGSGGVFEYHDGYMKNGVRQLESRLKRADVVLCPVSCNSHAACSIVKNLAKKHNKTVHMLANSSLSAVSQVIRGGESQKAAIH</sequence>
<dbReference type="InterPro" id="IPR016772">
    <property type="entry name" value="UCP020408"/>
</dbReference>
<dbReference type="Pfam" id="PF10087">
    <property type="entry name" value="DUF2325"/>
    <property type="match status" value="1"/>
</dbReference>
<feature type="coiled-coil region" evidence="2">
    <location>
        <begin position="253"/>
        <end position="280"/>
    </location>
</feature>
<feature type="coiled-coil region" evidence="2">
    <location>
        <begin position="165"/>
        <end position="216"/>
    </location>
</feature>